<dbReference type="InterPro" id="IPR004827">
    <property type="entry name" value="bZIP"/>
</dbReference>
<protein>
    <recommendedName>
        <fullName evidence="2">BZIP domain-containing protein</fullName>
    </recommendedName>
</protein>
<evidence type="ECO:0000256" key="1">
    <source>
        <dbReference type="SAM" id="Coils"/>
    </source>
</evidence>
<name>A0ABR2YFX3_9CHLO</name>
<dbReference type="PROSITE" id="PS00036">
    <property type="entry name" value="BZIP_BASIC"/>
    <property type="match status" value="1"/>
</dbReference>
<dbReference type="EMBL" id="JALJOT010000012">
    <property type="protein sequence ID" value="KAK9904693.1"/>
    <property type="molecule type" value="Genomic_DNA"/>
</dbReference>
<keyword evidence="4" id="KW-1185">Reference proteome</keyword>
<dbReference type="Proteomes" id="UP001491310">
    <property type="component" value="Unassembled WGS sequence"/>
</dbReference>
<feature type="coiled-coil region" evidence="1">
    <location>
        <begin position="54"/>
        <end position="100"/>
    </location>
</feature>
<sequence length="376" mass="40894">MPAIPQACAPIFRGIPIIVEEGSLPGSPGATTAIAARGASGRRTEHWRAKNRKAQQAFRKRQKEKHKAAALELEQLTQRVAALEQEKRRLQKALESVTRSVKRSQRFAKESGAVLVVVTCGDGDAPVQLTSKELQNFTVQRMAQIWRALVRNMAVCFPEAERHPDGHHAKRIKALCEEACALMWALLDVNPAVVTEFSLCNLEKISQRRSSTPDMWAAMLLSADQREALAATRRALLANVGALLFEREQLMAQAQGLKSARGNSSVLAADLVALVERLQSNVETVQLCAAYYVSHAYTQILSPLQTAAFFHQCYPFGADLLSLMAASAAAAGEAAPAKLFKAARLDTVGFQATAEWRQALVQPLSRLRSCGAAASA</sequence>
<feature type="domain" description="BZIP" evidence="2">
    <location>
        <begin position="48"/>
        <end position="61"/>
    </location>
</feature>
<dbReference type="CDD" id="cd14688">
    <property type="entry name" value="bZIP_YAP"/>
    <property type="match status" value="1"/>
</dbReference>
<evidence type="ECO:0000313" key="4">
    <source>
        <dbReference type="Proteomes" id="UP001491310"/>
    </source>
</evidence>
<organism evidence="3 4">
    <name type="scientific">Coccomyxa subellipsoidea</name>
    <dbReference type="NCBI Taxonomy" id="248742"/>
    <lineage>
        <taxon>Eukaryota</taxon>
        <taxon>Viridiplantae</taxon>
        <taxon>Chlorophyta</taxon>
        <taxon>core chlorophytes</taxon>
        <taxon>Trebouxiophyceae</taxon>
        <taxon>Trebouxiophyceae incertae sedis</taxon>
        <taxon>Coccomyxaceae</taxon>
        <taxon>Coccomyxa</taxon>
    </lineage>
</organism>
<reference evidence="3 4" key="1">
    <citation type="journal article" date="2024" name="Nat. Commun.">
        <title>Phylogenomics reveals the evolutionary origins of lichenization in chlorophyte algae.</title>
        <authorList>
            <person name="Puginier C."/>
            <person name="Libourel C."/>
            <person name="Otte J."/>
            <person name="Skaloud P."/>
            <person name="Haon M."/>
            <person name="Grisel S."/>
            <person name="Petersen M."/>
            <person name="Berrin J.G."/>
            <person name="Delaux P.M."/>
            <person name="Dal Grande F."/>
            <person name="Keller J."/>
        </authorList>
    </citation>
    <scope>NUCLEOTIDE SEQUENCE [LARGE SCALE GENOMIC DNA]</scope>
    <source>
        <strain evidence="3 4">SAG 216-7</strain>
    </source>
</reference>
<keyword evidence="1" id="KW-0175">Coiled coil</keyword>
<accession>A0ABR2YFX3</accession>
<evidence type="ECO:0000313" key="3">
    <source>
        <dbReference type="EMBL" id="KAK9904693.1"/>
    </source>
</evidence>
<gene>
    <name evidence="3" type="ORF">WJX75_000670</name>
</gene>
<proteinExistence type="predicted"/>
<comment type="caution">
    <text evidence="3">The sequence shown here is derived from an EMBL/GenBank/DDBJ whole genome shotgun (WGS) entry which is preliminary data.</text>
</comment>
<evidence type="ECO:0000259" key="2">
    <source>
        <dbReference type="PROSITE" id="PS00036"/>
    </source>
</evidence>